<gene>
    <name evidence="1" type="ordered locus">BC1003_0686</name>
</gene>
<sequence>MHALRALRESGMNSPNAIRAILAENIVFNSPVLTRPLVGADIVSAVLAASALARGVGGQYVAEYRVDPVTTVLQWRGAVQGHGLESIEILVDDTAGLLLERTIAYRPLPAVEIFRDLLYPLIKDIVPADLWAY</sequence>
<dbReference type="OrthoDB" id="1163083at2"/>
<dbReference type="eggNOG" id="ENOG50343RT">
    <property type="taxonomic scope" value="Bacteria"/>
</dbReference>
<dbReference type="Gene3D" id="3.10.450.50">
    <property type="match status" value="1"/>
</dbReference>
<accession>E1T9N3</accession>
<dbReference type="EMBL" id="CP002217">
    <property type="protein sequence ID" value="ADN56679.1"/>
    <property type="molecule type" value="Genomic_DNA"/>
</dbReference>
<protein>
    <recommendedName>
        <fullName evidence="2">SnoaL-like domain-containing protein</fullName>
    </recommendedName>
</protein>
<dbReference type="AlphaFoldDB" id="E1T9N3"/>
<organism evidence="1">
    <name type="scientific">Burkholderia sp. (strain CCGE1003)</name>
    <dbReference type="NCBI Taxonomy" id="640512"/>
    <lineage>
        <taxon>Bacteria</taxon>
        <taxon>Pseudomonadati</taxon>
        <taxon>Pseudomonadota</taxon>
        <taxon>Betaproteobacteria</taxon>
        <taxon>Burkholderiales</taxon>
        <taxon>Burkholderiaceae</taxon>
        <taxon>Burkholderia</taxon>
    </lineage>
</organism>
<dbReference type="HOGENOM" id="CLU_1902225_0_0_4"/>
<proteinExistence type="predicted"/>
<name>E1T9N3_BURSG</name>
<reference evidence="1" key="1">
    <citation type="submission" date="2010-09" db="EMBL/GenBank/DDBJ databases">
        <title>Complete sequence of chromosome1 of Burkholderia sp. CCGE1003.</title>
        <authorList>
            <consortium name="US DOE Joint Genome Institute"/>
            <person name="Lucas S."/>
            <person name="Copeland A."/>
            <person name="Lapidus A."/>
            <person name="Cheng J.-F."/>
            <person name="Bruce D."/>
            <person name="Goodwin L."/>
            <person name="Pitluck S."/>
            <person name="Daligault H."/>
            <person name="Davenport K."/>
            <person name="Detter J.C."/>
            <person name="Han C."/>
            <person name="Tapia R."/>
            <person name="Land M."/>
            <person name="Hauser L."/>
            <person name="Jeffries C."/>
            <person name="Kyrpides N."/>
            <person name="Ivanova N."/>
            <person name="Ovchinnikova G."/>
            <person name="Martinez-Romero E."/>
            <person name="Rogel M.A."/>
            <person name="Auchtung J."/>
            <person name="Tiedje J.M."/>
            <person name="Woyke T."/>
        </authorList>
    </citation>
    <scope>NUCLEOTIDE SEQUENCE</scope>
    <source>
        <strain evidence="1">CCGE1003</strain>
    </source>
</reference>
<dbReference type="KEGG" id="bgf:BC1003_0686"/>
<evidence type="ECO:0000313" key="1">
    <source>
        <dbReference type="EMBL" id="ADN56679.1"/>
    </source>
</evidence>
<evidence type="ECO:0008006" key="2">
    <source>
        <dbReference type="Google" id="ProtNLM"/>
    </source>
</evidence>